<proteinExistence type="predicted"/>
<dbReference type="AlphaFoldDB" id="A0A9R1XQG4"/>
<comment type="caution">
    <text evidence="1">The sequence shown here is derived from an EMBL/GenBank/DDBJ whole genome shotgun (WGS) entry which is preliminary data.</text>
</comment>
<evidence type="ECO:0000313" key="2">
    <source>
        <dbReference type="Proteomes" id="UP000235145"/>
    </source>
</evidence>
<evidence type="ECO:0000313" key="1">
    <source>
        <dbReference type="EMBL" id="KAJ0221946.1"/>
    </source>
</evidence>
<protein>
    <submittedName>
        <fullName evidence="1">Uncharacterized protein</fullName>
    </submittedName>
</protein>
<accession>A0A9R1XQG4</accession>
<name>A0A9R1XQG4_LACSA</name>
<dbReference type="Proteomes" id="UP000235145">
    <property type="component" value="Unassembled WGS sequence"/>
</dbReference>
<keyword evidence="2" id="KW-1185">Reference proteome</keyword>
<gene>
    <name evidence="1" type="ORF">LSAT_V11C200080420</name>
</gene>
<organism evidence="1 2">
    <name type="scientific">Lactuca sativa</name>
    <name type="common">Garden lettuce</name>
    <dbReference type="NCBI Taxonomy" id="4236"/>
    <lineage>
        <taxon>Eukaryota</taxon>
        <taxon>Viridiplantae</taxon>
        <taxon>Streptophyta</taxon>
        <taxon>Embryophyta</taxon>
        <taxon>Tracheophyta</taxon>
        <taxon>Spermatophyta</taxon>
        <taxon>Magnoliopsida</taxon>
        <taxon>eudicotyledons</taxon>
        <taxon>Gunneridae</taxon>
        <taxon>Pentapetalae</taxon>
        <taxon>asterids</taxon>
        <taxon>campanulids</taxon>
        <taxon>Asterales</taxon>
        <taxon>Asteraceae</taxon>
        <taxon>Cichorioideae</taxon>
        <taxon>Cichorieae</taxon>
        <taxon>Lactucinae</taxon>
        <taxon>Lactuca</taxon>
    </lineage>
</organism>
<reference evidence="1 2" key="1">
    <citation type="journal article" date="2017" name="Nat. Commun.">
        <title>Genome assembly with in vitro proximity ligation data and whole-genome triplication in lettuce.</title>
        <authorList>
            <person name="Reyes-Chin-Wo S."/>
            <person name="Wang Z."/>
            <person name="Yang X."/>
            <person name="Kozik A."/>
            <person name="Arikit S."/>
            <person name="Song C."/>
            <person name="Xia L."/>
            <person name="Froenicke L."/>
            <person name="Lavelle D.O."/>
            <person name="Truco M.J."/>
            <person name="Xia R."/>
            <person name="Zhu S."/>
            <person name="Xu C."/>
            <person name="Xu H."/>
            <person name="Xu X."/>
            <person name="Cox K."/>
            <person name="Korf I."/>
            <person name="Meyers B.C."/>
            <person name="Michelmore R.W."/>
        </authorList>
    </citation>
    <scope>NUCLEOTIDE SEQUENCE [LARGE SCALE GENOMIC DNA]</scope>
    <source>
        <strain evidence="2">cv. Salinas</strain>
        <tissue evidence="1">Seedlings</tissue>
    </source>
</reference>
<dbReference type="EMBL" id="NBSK02000002">
    <property type="protein sequence ID" value="KAJ0221946.1"/>
    <property type="molecule type" value="Genomic_DNA"/>
</dbReference>
<sequence length="121" mass="14217">MKGFFSSLTPLPIVAGKLKNLKDKIKTWRRIKNEESNRKHEELITKIEKIDIDAKFGVANPGSMETRKHLHKELMEIEYKRILDIKQKARCKWELEGDENLGFFHGLINKNLRSQRISESI</sequence>